<name>A0A844G6P2_9BACT</name>
<protein>
    <recommendedName>
        <fullName evidence="4">Lipoprotein</fullName>
    </recommendedName>
</protein>
<evidence type="ECO:0000313" key="3">
    <source>
        <dbReference type="Proteomes" id="UP000435649"/>
    </source>
</evidence>
<organism evidence="2 3">
    <name type="scientific">Victivallis lenta</name>
    <dbReference type="NCBI Taxonomy" id="2606640"/>
    <lineage>
        <taxon>Bacteria</taxon>
        <taxon>Pseudomonadati</taxon>
        <taxon>Lentisphaerota</taxon>
        <taxon>Lentisphaeria</taxon>
        <taxon>Victivallales</taxon>
        <taxon>Victivallaceae</taxon>
        <taxon>Victivallis</taxon>
    </lineage>
</organism>
<evidence type="ECO:0000256" key="1">
    <source>
        <dbReference type="SAM" id="SignalP"/>
    </source>
</evidence>
<comment type="caution">
    <text evidence="2">The sequence shown here is derived from an EMBL/GenBank/DDBJ whole genome shotgun (WGS) entry which is preliminary data.</text>
</comment>
<dbReference type="EMBL" id="VUNS01000039">
    <property type="protein sequence ID" value="MST99517.1"/>
    <property type="molecule type" value="Genomic_DNA"/>
</dbReference>
<dbReference type="PROSITE" id="PS51257">
    <property type="entry name" value="PROKAR_LIPOPROTEIN"/>
    <property type="match status" value="1"/>
</dbReference>
<evidence type="ECO:0000313" key="2">
    <source>
        <dbReference type="EMBL" id="MST99517.1"/>
    </source>
</evidence>
<dbReference type="AlphaFoldDB" id="A0A844G6P2"/>
<reference evidence="2 3" key="1">
    <citation type="submission" date="2019-08" db="EMBL/GenBank/DDBJ databases">
        <title>In-depth cultivation of the pig gut microbiome towards novel bacterial diversity and tailored functional studies.</title>
        <authorList>
            <person name="Wylensek D."/>
            <person name="Hitch T.C.A."/>
            <person name="Clavel T."/>
        </authorList>
    </citation>
    <scope>NUCLEOTIDE SEQUENCE [LARGE SCALE GENOMIC DNA]</scope>
    <source>
        <strain evidence="2 3">BBE-744-WT-12</strain>
    </source>
</reference>
<sequence length="291" mass="33118">MMTFGKISLLFLPLLLVAAGCRTDWRTAAAERAREYALKNSRDLPENDRNFVRYNDPILMSEMISAYASPEFSPIGHGPNRFDSRKVRESNKYDLMHTAFVWHLPKSGFSLVVDGTGERTQRGWTPNQVVCKHFIPADTAYENAKKTSVNFIANFFPELEAGDINEIRFNEPMVSATKFHLTPVEEPNRDAQVKKWMDYIRTREGAPGRKVQISLIWTSPLSGKKLVVTGESPERNFSEWKPVKALILSWRVLFKPESRLFLFSPQIFMSAVSATQYSSGKQLFSGVPTQT</sequence>
<gene>
    <name evidence="2" type="ORF">FYJ85_21035</name>
</gene>
<keyword evidence="3" id="KW-1185">Reference proteome</keyword>
<accession>A0A844G6P2</accession>
<dbReference type="Proteomes" id="UP000435649">
    <property type="component" value="Unassembled WGS sequence"/>
</dbReference>
<feature type="chain" id="PRO_5032428267" description="Lipoprotein" evidence="1">
    <location>
        <begin position="19"/>
        <end position="291"/>
    </location>
</feature>
<evidence type="ECO:0008006" key="4">
    <source>
        <dbReference type="Google" id="ProtNLM"/>
    </source>
</evidence>
<keyword evidence="1" id="KW-0732">Signal</keyword>
<feature type="signal peptide" evidence="1">
    <location>
        <begin position="1"/>
        <end position="18"/>
    </location>
</feature>
<dbReference type="RefSeq" id="WP_154420691.1">
    <property type="nucleotide sequence ID" value="NZ_VUNS01000039.1"/>
</dbReference>
<proteinExistence type="predicted"/>